<evidence type="ECO:0000256" key="6">
    <source>
        <dbReference type="SAM" id="Phobius"/>
    </source>
</evidence>
<dbReference type="InterPro" id="IPR013525">
    <property type="entry name" value="ABC2_TM"/>
</dbReference>
<dbReference type="GO" id="GO:0140359">
    <property type="term" value="F:ABC-type transporter activity"/>
    <property type="evidence" value="ECO:0007669"/>
    <property type="project" value="InterPro"/>
</dbReference>
<dbReference type="RefSeq" id="WP_075515215.1">
    <property type="nucleotide sequence ID" value="NZ_MODZ01000010.1"/>
</dbReference>
<keyword evidence="4 6" id="KW-0472">Membrane</keyword>
<dbReference type="InterPro" id="IPR051784">
    <property type="entry name" value="Nod_factor_ABC_transporter"/>
</dbReference>
<dbReference type="OrthoDB" id="63188at2"/>
<dbReference type="Proteomes" id="UP000179540">
    <property type="component" value="Unassembled WGS sequence"/>
</dbReference>
<evidence type="ECO:0000313" key="9">
    <source>
        <dbReference type="Proteomes" id="UP000179540"/>
    </source>
</evidence>
<sequence>MSLTTYTLLDLRRVLTDRAGLFFSVALPVLFYLIFGAVQDYSDTPIGDGNTAAYVMIGMAVYGGVTAAAGGAGSTVVEQSTGWGRQLALTPLSTGRFLFSKTVVILVRSVLPVLAVNLAGLFTPAQMPAGQWIGAAALSVLVSLPFGFYGILFGQLFRTESAVSISSTALVILGFLGNVFSPLPQSLLEIGRFTPMYGPAALARYPLTDGTQGISDAPYAVTDPLWYAIINTVAWAVIFAALCAGLLTRERGRG</sequence>
<evidence type="ECO:0000256" key="2">
    <source>
        <dbReference type="ARBA" id="ARBA00022692"/>
    </source>
</evidence>
<dbReference type="AlphaFoldDB" id="A0A1S2MYU9"/>
<evidence type="ECO:0000256" key="1">
    <source>
        <dbReference type="ARBA" id="ARBA00004141"/>
    </source>
</evidence>
<accession>A0A1S2MYU9</accession>
<organism evidence="8 9">
    <name type="scientific">Rothia kristinae</name>
    <dbReference type="NCBI Taxonomy" id="37923"/>
    <lineage>
        <taxon>Bacteria</taxon>
        <taxon>Bacillati</taxon>
        <taxon>Actinomycetota</taxon>
        <taxon>Actinomycetes</taxon>
        <taxon>Micrococcales</taxon>
        <taxon>Micrococcaceae</taxon>
        <taxon>Rothia</taxon>
    </lineage>
</organism>
<dbReference type="PIRSF" id="PIRSF006648">
    <property type="entry name" value="DrrB"/>
    <property type="match status" value="1"/>
</dbReference>
<dbReference type="Pfam" id="PF12698">
    <property type="entry name" value="ABC2_membrane_3"/>
    <property type="match status" value="1"/>
</dbReference>
<feature type="transmembrane region" description="Helical" evidence="6">
    <location>
        <begin position="132"/>
        <end position="154"/>
    </location>
</feature>
<reference evidence="8 9" key="1">
    <citation type="submission" date="2016-10" db="EMBL/GenBank/DDBJ databases">
        <title>Draft genome sequence of strain LCT isolated from the Shenzhou X spacecraft of China.</title>
        <authorList>
            <person name="Huang B."/>
        </authorList>
    </citation>
    <scope>NUCLEOTIDE SEQUENCE [LARGE SCALE GENOMIC DNA]</scope>
    <source>
        <strain evidence="8 9">LCT-H5</strain>
    </source>
</reference>
<dbReference type="EMBL" id="MODZ01000010">
    <property type="protein sequence ID" value="OIJ35272.1"/>
    <property type="molecule type" value="Genomic_DNA"/>
</dbReference>
<evidence type="ECO:0000313" key="8">
    <source>
        <dbReference type="EMBL" id="OIJ35272.1"/>
    </source>
</evidence>
<feature type="transmembrane region" description="Helical" evidence="6">
    <location>
        <begin position="51"/>
        <end position="77"/>
    </location>
</feature>
<dbReference type="GO" id="GO:0046677">
    <property type="term" value="P:response to antibiotic"/>
    <property type="evidence" value="ECO:0007669"/>
    <property type="project" value="UniProtKB-KW"/>
</dbReference>
<dbReference type="PANTHER" id="PTHR43229:SF6">
    <property type="entry name" value="ABC-TYPE MULTIDRUG TRANSPORT SYSTEM, PERMEASE COMPONENT"/>
    <property type="match status" value="1"/>
</dbReference>
<gene>
    <name evidence="8" type="ORF">BK826_08240</name>
</gene>
<evidence type="ECO:0000256" key="5">
    <source>
        <dbReference type="ARBA" id="ARBA00023251"/>
    </source>
</evidence>
<keyword evidence="5" id="KW-0046">Antibiotic resistance</keyword>
<feature type="transmembrane region" description="Helical" evidence="6">
    <location>
        <begin position="98"/>
        <end position="120"/>
    </location>
</feature>
<dbReference type="PANTHER" id="PTHR43229">
    <property type="entry name" value="NODULATION PROTEIN J"/>
    <property type="match status" value="1"/>
</dbReference>
<comment type="caution">
    <text evidence="8">The sequence shown here is derived from an EMBL/GenBank/DDBJ whole genome shotgun (WGS) entry which is preliminary data.</text>
</comment>
<dbReference type="InterPro" id="IPR000412">
    <property type="entry name" value="ABC_2_transport"/>
</dbReference>
<name>A0A1S2MYU9_9MICC</name>
<feature type="transmembrane region" description="Helical" evidence="6">
    <location>
        <begin position="161"/>
        <end position="180"/>
    </location>
</feature>
<keyword evidence="2 6" id="KW-0812">Transmembrane</keyword>
<feature type="domain" description="ABC-2 type transporter transmembrane" evidence="7">
    <location>
        <begin position="51"/>
        <end position="242"/>
    </location>
</feature>
<dbReference type="GO" id="GO:0043190">
    <property type="term" value="C:ATP-binding cassette (ABC) transporter complex"/>
    <property type="evidence" value="ECO:0007669"/>
    <property type="project" value="InterPro"/>
</dbReference>
<keyword evidence="3 6" id="KW-1133">Transmembrane helix</keyword>
<feature type="transmembrane region" description="Helical" evidence="6">
    <location>
        <begin position="21"/>
        <end position="39"/>
    </location>
</feature>
<evidence type="ECO:0000256" key="4">
    <source>
        <dbReference type="ARBA" id="ARBA00023136"/>
    </source>
</evidence>
<comment type="subcellular location">
    <subcellularLocation>
        <location evidence="1">Membrane</location>
        <topology evidence="1">Multi-pass membrane protein</topology>
    </subcellularLocation>
</comment>
<evidence type="ECO:0000259" key="7">
    <source>
        <dbReference type="Pfam" id="PF12698"/>
    </source>
</evidence>
<feature type="transmembrane region" description="Helical" evidence="6">
    <location>
        <begin position="225"/>
        <end position="247"/>
    </location>
</feature>
<protein>
    <submittedName>
        <fullName evidence="8">ABC transporter permease</fullName>
    </submittedName>
</protein>
<evidence type="ECO:0000256" key="3">
    <source>
        <dbReference type="ARBA" id="ARBA00022989"/>
    </source>
</evidence>
<proteinExistence type="predicted"/>